<organism evidence="2">
    <name type="scientific">Thermodesulfovibrio autotrophicus</name>
    <dbReference type="NCBI Taxonomy" id="3118333"/>
    <lineage>
        <taxon>Bacteria</taxon>
        <taxon>Pseudomonadati</taxon>
        <taxon>Nitrospirota</taxon>
        <taxon>Thermodesulfovibrionia</taxon>
        <taxon>Thermodesulfovibrionales</taxon>
        <taxon>Thermodesulfovibrionaceae</taxon>
        <taxon>Thermodesulfovibrio</taxon>
    </lineage>
</organism>
<feature type="domain" description="Amidohydrolase 3" evidence="1">
    <location>
        <begin position="426"/>
        <end position="501"/>
    </location>
</feature>
<sequence length="517" mass="58054">MDLFIEKALIVNGVGSPAFEANIGIKKDRIVYIGKEKYSARRIIKAKELILSPGFIDTHSHSDFTILAEPSAEGKITQGITTEINGNCGVSGFPMFGEVFERRLSEINQLGLKPWNEFQQYIDLLKKACPSINFVTLCGHGNIRGYVIGYKNLKAQKKEINKMKKILKSHLVMGVKGLSTGLIYPPGIFADTEELIELAKTLKPFKGIYATHMRSEGERLLSAVEEAILIGMKAGIPVHISHLKTSGKENWWKLSSVFEIIEKAQNQGVRVTADRYPYIASQTDLDAFLPSWIIEGSRDEIMQRLKNKNVRHQIKKYLKQRGVEFLNSLLISDVAFDGDRALEGRRLGELVDIENASQFICDLLIRSNLQVGAIYFGMSEENLEKILSRPYVMIGTDSSARSSKGITRQGKPHPRGFGSFPRFIKRYIFDKKILSLEEAIRKISFLPAKTFRIEKRGAIKEGYFADIVIFDPAEIEDRATFEDPFNISKGIKYVIVNGEVAVIEGSLTGKRSGRVLL</sequence>
<accession>A0AAU8GUD4</accession>
<dbReference type="InterPro" id="IPR023100">
    <property type="entry name" value="D-aminoacylase_insert_dom_sf"/>
</dbReference>
<dbReference type="EC" id="3.5.1.-" evidence="2"/>
<name>A0AAU8GUD4_9BACT</name>
<dbReference type="InterPro" id="IPR032466">
    <property type="entry name" value="Metal_Hydrolase"/>
</dbReference>
<dbReference type="EMBL" id="CP144373">
    <property type="protein sequence ID" value="XCH45720.1"/>
    <property type="molecule type" value="Genomic_DNA"/>
</dbReference>
<protein>
    <submittedName>
        <fullName evidence="2">D-aminoacylase</fullName>
        <ecNumber evidence="2">3.5.1.-</ecNumber>
    </submittedName>
</protein>
<dbReference type="Gene3D" id="2.30.40.10">
    <property type="entry name" value="Urease, subunit C, domain 1"/>
    <property type="match status" value="1"/>
</dbReference>
<reference evidence="2" key="1">
    <citation type="submission" date="2024-01" db="EMBL/GenBank/DDBJ databases">
        <title>The first autotrophic representatives of the genus Thermodesulfovibrio.</title>
        <authorList>
            <person name="Maltseva A.I."/>
            <person name="Elcheninov A.G."/>
            <person name="Kublanov I.V."/>
            <person name="Lebedinsky A.V."/>
            <person name="Frolov E.N."/>
        </authorList>
    </citation>
    <scope>NUCLEOTIDE SEQUENCE</scope>
    <source>
        <strain evidence="2">3907-1M</strain>
    </source>
</reference>
<dbReference type="GO" id="GO:0016811">
    <property type="term" value="F:hydrolase activity, acting on carbon-nitrogen (but not peptide) bonds, in linear amides"/>
    <property type="evidence" value="ECO:0007669"/>
    <property type="project" value="InterPro"/>
</dbReference>
<dbReference type="PANTHER" id="PTHR11647:SF1">
    <property type="entry name" value="COLLAPSIN RESPONSE MEDIATOR PROTEIN"/>
    <property type="match status" value="1"/>
</dbReference>
<dbReference type="Gene3D" id="3.30.1490.130">
    <property type="entry name" value="D-aminoacylase. Domain 3"/>
    <property type="match status" value="1"/>
</dbReference>
<keyword evidence="2" id="KW-0378">Hydrolase</keyword>
<evidence type="ECO:0000313" key="2">
    <source>
        <dbReference type="EMBL" id="XCH45720.1"/>
    </source>
</evidence>
<dbReference type="RefSeq" id="WP_353683262.1">
    <property type="nucleotide sequence ID" value="NZ_CP144373.1"/>
</dbReference>
<dbReference type="KEGG" id="taut:V4D30_05135"/>
<dbReference type="PANTHER" id="PTHR11647">
    <property type="entry name" value="HYDRANTOINASE/DIHYDROPYRIMIDINASE FAMILY MEMBER"/>
    <property type="match status" value="1"/>
</dbReference>
<dbReference type="Pfam" id="PF07969">
    <property type="entry name" value="Amidohydro_3"/>
    <property type="match status" value="2"/>
</dbReference>
<dbReference type="SUPFAM" id="SSF51338">
    <property type="entry name" value="Composite domain of metallo-dependent hydrolases"/>
    <property type="match status" value="1"/>
</dbReference>
<dbReference type="InterPro" id="IPR050378">
    <property type="entry name" value="Metallo-dep_Hydrolases_sf"/>
</dbReference>
<dbReference type="CDD" id="cd01297">
    <property type="entry name" value="D-aminoacylase"/>
    <property type="match status" value="1"/>
</dbReference>
<dbReference type="Gene3D" id="3.20.20.140">
    <property type="entry name" value="Metal-dependent hydrolases"/>
    <property type="match status" value="1"/>
</dbReference>
<dbReference type="InterPro" id="IPR011059">
    <property type="entry name" value="Metal-dep_hydrolase_composite"/>
</dbReference>
<dbReference type="InterPro" id="IPR013108">
    <property type="entry name" value="Amidohydro_3"/>
</dbReference>
<dbReference type="SUPFAM" id="SSF51556">
    <property type="entry name" value="Metallo-dependent hydrolases"/>
    <property type="match status" value="1"/>
</dbReference>
<feature type="domain" description="Amidohydrolase 3" evidence="1">
    <location>
        <begin position="43"/>
        <end position="255"/>
    </location>
</feature>
<gene>
    <name evidence="2" type="ORF">V4D30_05135</name>
</gene>
<proteinExistence type="predicted"/>
<dbReference type="AlphaFoldDB" id="A0AAU8GUD4"/>
<evidence type="ECO:0000259" key="1">
    <source>
        <dbReference type="Pfam" id="PF07969"/>
    </source>
</evidence>